<comment type="caution">
    <text evidence="1">The sequence shown here is derived from an EMBL/GenBank/DDBJ whole genome shotgun (WGS) entry which is preliminary data.</text>
</comment>
<sequence length="75" mass="9034">MQFPVTPPACAYDELKTLFEEWVIKQGKFYNNLEDKEMRLQLFRNFEPDDDDEQEFGEIYVSDDDEEETDDDDLK</sequence>
<accession>A0ACB9EW55</accession>
<protein>
    <submittedName>
        <fullName evidence="1">Uncharacterized protein</fullName>
    </submittedName>
</protein>
<reference evidence="1 2" key="2">
    <citation type="journal article" date="2022" name="Mol. Ecol. Resour.">
        <title>The genomes of chicory, endive, great burdock and yacon provide insights into Asteraceae paleo-polyploidization history and plant inulin production.</title>
        <authorList>
            <person name="Fan W."/>
            <person name="Wang S."/>
            <person name="Wang H."/>
            <person name="Wang A."/>
            <person name="Jiang F."/>
            <person name="Liu H."/>
            <person name="Zhao H."/>
            <person name="Xu D."/>
            <person name="Zhang Y."/>
        </authorList>
    </citation>
    <scope>NUCLEOTIDE SEQUENCE [LARGE SCALE GENOMIC DNA]</scope>
    <source>
        <strain evidence="2">cv. Yunnan</strain>
        <tissue evidence="1">Leaves</tissue>
    </source>
</reference>
<evidence type="ECO:0000313" key="1">
    <source>
        <dbReference type="EMBL" id="KAI3763099.1"/>
    </source>
</evidence>
<dbReference type="EMBL" id="CM042034">
    <property type="protein sequence ID" value="KAI3763099.1"/>
    <property type="molecule type" value="Genomic_DNA"/>
</dbReference>
<proteinExistence type="predicted"/>
<gene>
    <name evidence="1" type="ORF">L1987_53549</name>
</gene>
<keyword evidence="2" id="KW-1185">Reference proteome</keyword>
<name>A0ACB9EW55_9ASTR</name>
<reference evidence="2" key="1">
    <citation type="journal article" date="2022" name="Mol. Ecol. Resour.">
        <title>The genomes of chicory, endive, great burdock and yacon provide insights into Asteraceae palaeo-polyploidization history and plant inulin production.</title>
        <authorList>
            <person name="Fan W."/>
            <person name="Wang S."/>
            <person name="Wang H."/>
            <person name="Wang A."/>
            <person name="Jiang F."/>
            <person name="Liu H."/>
            <person name="Zhao H."/>
            <person name="Xu D."/>
            <person name="Zhang Y."/>
        </authorList>
    </citation>
    <scope>NUCLEOTIDE SEQUENCE [LARGE SCALE GENOMIC DNA]</scope>
    <source>
        <strain evidence="2">cv. Yunnan</strain>
    </source>
</reference>
<dbReference type="Proteomes" id="UP001056120">
    <property type="component" value="Linkage Group LG17"/>
</dbReference>
<evidence type="ECO:0000313" key="2">
    <source>
        <dbReference type="Proteomes" id="UP001056120"/>
    </source>
</evidence>
<organism evidence="1 2">
    <name type="scientific">Smallanthus sonchifolius</name>
    <dbReference type="NCBI Taxonomy" id="185202"/>
    <lineage>
        <taxon>Eukaryota</taxon>
        <taxon>Viridiplantae</taxon>
        <taxon>Streptophyta</taxon>
        <taxon>Embryophyta</taxon>
        <taxon>Tracheophyta</taxon>
        <taxon>Spermatophyta</taxon>
        <taxon>Magnoliopsida</taxon>
        <taxon>eudicotyledons</taxon>
        <taxon>Gunneridae</taxon>
        <taxon>Pentapetalae</taxon>
        <taxon>asterids</taxon>
        <taxon>campanulids</taxon>
        <taxon>Asterales</taxon>
        <taxon>Asteraceae</taxon>
        <taxon>Asteroideae</taxon>
        <taxon>Heliantheae alliance</taxon>
        <taxon>Millerieae</taxon>
        <taxon>Smallanthus</taxon>
    </lineage>
</organism>